<evidence type="ECO:0000313" key="12">
    <source>
        <dbReference type="EMBL" id="SEA52502.1"/>
    </source>
</evidence>
<evidence type="ECO:0000256" key="2">
    <source>
        <dbReference type="ARBA" id="ARBA00006214"/>
    </source>
</evidence>
<evidence type="ECO:0000313" key="13">
    <source>
        <dbReference type="Proteomes" id="UP000199288"/>
    </source>
</evidence>
<comment type="similarity">
    <text evidence="2">Belongs to the VKOR family.</text>
</comment>
<accession>A0A1H4BXD4</accession>
<name>A0A1H4BXD4_9ACTO</name>
<feature type="transmembrane region" description="Helical" evidence="10">
    <location>
        <begin position="46"/>
        <end position="65"/>
    </location>
</feature>
<reference evidence="13" key="1">
    <citation type="submission" date="2016-10" db="EMBL/GenBank/DDBJ databases">
        <authorList>
            <person name="Varghese N."/>
            <person name="Submissions S."/>
        </authorList>
    </citation>
    <scope>NUCLEOTIDE SEQUENCE [LARGE SCALE GENOMIC DNA]</scope>
    <source>
        <strain evidence="13">KPR-1</strain>
    </source>
</reference>
<dbReference type="Pfam" id="PF07884">
    <property type="entry name" value="VKOR"/>
    <property type="match status" value="1"/>
</dbReference>
<keyword evidence="7 10" id="KW-0472">Membrane</keyword>
<evidence type="ECO:0000256" key="7">
    <source>
        <dbReference type="ARBA" id="ARBA00023136"/>
    </source>
</evidence>
<dbReference type="GO" id="GO:0048038">
    <property type="term" value="F:quinone binding"/>
    <property type="evidence" value="ECO:0007669"/>
    <property type="project" value="UniProtKB-KW"/>
</dbReference>
<evidence type="ECO:0000259" key="11">
    <source>
        <dbReference type="SMART" id="SM00756"/>
    </source>
</evidence>
<evidence type="ECO:0000256" key="4">
    <source>
        <dbReference type="ARBA" id="ARBA00022719"/>
    </source>
</evidence>
<evidence type="ECO:0000256" key="9">
    <source>
        <dbReference type="ARBA" id="ARBA00023284"/>
    </source>
</evidence>
<feature type="domain" description="Vitamin K epoxide reductase" evidence="11">
    <location>
        <begin position="13"/>
        <end position="155"/>
    </location>
</feature>
<dbReference type="Proteomes" id="UP000199288">
    <property type="component" value="Unassembled WGS sequence"/>
</dbReference>
<feature type="transmembrane region" description="Helical" evidence="10">
    <location>
        <begin position="136"/>
        <end position="155"/>
    </location>
</feature>
<keyword evidence="6" id="KW-0560">Oxidoreductase</keyword>
<keyword evidence="8" id="KW-1015">Disulfide bond</keyword>
<evidence type="ECO:0000256" key="3">
    <source>
        <dbReference type="ARBA" id="ARBA00022692"/>
    </source>
</evidence>
<proteinExistence type="inferred from homology"/>
<sequence>MTRTSRTPSVFGATQYGLVLLVCSLFGIWASVALLAAELAYLKNPLAAPACDLNTLIGCGVSLLSPQAHLVAGLPNALIGAMAFSVIALIALLQLSKVSFPRWLWVALVAGSIGALVFVAYFTYQSVAVFKALCPYCMVIWAAAIPIAVFTIGRAMALGHVPPRSVGTHLWTYRWLYTLAVIMAVVLVVVITMRTQIAAVI</sequence>
<dbReference type="EMBL" id="FNQV01000011">
    <property type="protein sequence ID" value="SEA52502.1"/>
    <property type="molecule type" value="Genomic_DNA"/>
</dbReference>
<dbReference type="GO" id="GO:0016020">
    <property type="term" value="C:membrane"/>
    <property type="evidence" value="ECO:0007669"/>
    <property type="project" value="UniProtKB-SubCell"/>
</dbReference>
<gene>
    <name evidence="12" type="ORF">SAMN02910418_01781</name>
</gene>
<dbReference type="Gene3D" id="1.20.1440.130">
    <property type="entry name" value="VKOR domain"/>
    <property type="match status" value="1"/>
</dbReference>
<keyword evidence="9" id="KW-0676">Redox-active center</keyword>
<keyword evidence="4" id="KW-0874">Quinone</keyword>
<dbReference type="RefSeq" id="WP_092565084.1">
    <property type="nucleotide sequence ID" value="NZ_FNQV01000011.1"/>
</dbReference>
<evidence type="ECO:0000256" key="8">
    <source>
        <dbReference type="ARBA" id="ARBA00023157"/>
    </source>
</evidence>
<dbReference type="GO" id="GO:0016491">
    <property type="term" value="F:oxidoreductase activity"/>
    <property type="evidence" value="ECO:0007669"/>
    <property type="project" value="UniProtKB-KW"/>
</dbReference>
<feature type="transmembrane region" description="Helical" evidence="10">
    <location>
        <begin position="102"/>
        <end position="124"/>
    </location>
</feature>
<evidence type="ECO:0000256" key="6">
    <source>
        <dbReference type="ARBA" id="ARBA00023002"/>
    </source>
</evidence>
<evidence type="ECO:0000256" key="10">
    <source>
        <dbReference type="SAM" id="Phobius"/>
    </source>
</evidence>
<evidence type="ECO:0000256" key="1">
    <source>
        <dbReference type="ARBA" id="ARBA00004141"/>
    </source>
</evidence>
<comment type="subcellular location">
    <subcellularLocation>
        <location evidence="1">Membrane</location>
        <topology evidence="1">Multi-pass membrane protein</topology>
    </subcellularLocation>
</comment>
<evidence type="ECO:0000256" key="5">
    <source>
        <dbReference type="ARBA" id="ARBA00022989"/>
    </source>
</evidence>
<dbReference type="InterPro" id="IPR012932">
    <property type="entry name" value="VKOR"/>
</dbReference>
<feature type="transmembrane region" description="Helical" evidence="10">
    <location>
        <begin position="175"/>
        <end position="193"/>
    </location>
</feature>
<keyword evidence="13" id="KW-1185">Reference proteome</keyword>
<organism evidence="12 13">
    <name type="scientific">Bowdeniella nasicola</name>
    <dbReference type="NCBI Taxonomy" id="208480"/>
    <lineage>
        <taxon>Bacteria</taxon>
        <taxon>Bacillati</taxon>
        <taxon>Actinomycetota</taxon>
        <taxon>Actinomycetes</taxon>
        <taxon>Actinomycetales</taxon>
        <taxon>Actinomycetaceae</taxon>
        <taxon>Bowdeniella</taxon>
    </lineage>
</organism>
<feature type="transmembrane region" description="Helical" evidence="10">
    <location>
        <begin position="77"/>
        <end position="96"/>
    </location>
</feature>
<protein>
    <submittedName>
        <fullName evidence="12">Uncharacterized membrane protein</fullName>
    </submittedName>
</protein>
<dbReference type="OrthoDB" id="9783799at2"/>
<dbReference type="SMART" id="SM00756">
    <property type="entry name" value="VKc"/>
    <property type="match status" value="1"/>
</dbReference>
<dbReference type="AlphaFoldDB" id="A0A1H4BXD4"/>
<keyword evidence="3 10" id="KW-0812">Transmembrane</keyword>
<dbReference type="InterPro" id="IPR038354">
    <property type="entry name" value="VKOR_sf"/>
</dbReference>
<keyword evidence="5 10" id="KW-1133">Transmembrane helix</keyword>